<dbReference type="SUPFAM" id="SSF51161">
    <property type="entry name" value="Trimeric LpxA-like enzymes"/>
    <property type="match status" value="1"/>
</dbReference>
<protein>
    <submittedName>
        <fullName evidence="4">Sugar O-acetyltransferase</fullName>
    </submittedName>
</protein>
<dbReference type="FunFam" id="2.160.10.10:FF:000025">
    <property type="entry name" value="Hexapeptide-repeat containing-acetyltransferase"/>
    <property type="match status" value="1"/>
</dbReference>
<evidence type="ECO:0000256" key="3">
    <source>
        <dbReference type="ARBA" id="ARBA00023315"/>
    </source>
</evidence>
<name>A0A938WW45_9BIFI</name>
<sequence>MTADLKTLLETDLDVQRLFAGKPMQYRKSATLPGLTWEAQSACERINRMFFDDFDGAMRLFHDLVPGAGEGVEFRPPINLDYGIGLEIGDHTFINKDFLVVGGGRVVIGANCLIGPRCTIATPNHALDAATRLDGWEHTSPVVIGDNVWFGANVTVCPGVTIGDGSVIGAGSIVIRDIPAGVVAAGNPCRVIRPLPEHDPAFADVEGGAPNQERTL</sequence>
<reference evidence="4" key="1">
    <citation type="submission" date="2020-08" db="EMBL/GenBank/DDBJ databases">
        <authorList>
            <person name="Cejkova D."/>
            <person name="Kubasova T."/>
            <person name="Jahodarova E."/>
            <person name="Rychlik I."/>
        </authorList>
    </citation>
    <scope>NUCLEOTIDE SEQUENCE</scope>
    <source>
        <strain evidence="4">An836</strain>
    </source>
</reference>
<dbReference type="InterPro" id="IPR051159">
    <property type="entry name" value="Hexapeptide_acetyltransf"/>
</dbReference>
<evidence type="ECO:0000313" key="5">
    <source>
        <dbReference type="Proteomes" id="UP000718821"/>
    </source>
</evidence>
<evidence type="ECO:0000313" key="4">
    <source>
        <dbReference type="EMBL" id="MBM6699985.1"/>
    </source>
</evidence>
<dbReference type="PANTHER" id="PTHR23416:SF23">
    <property type="entry name" value="ACETYLTRANSFERASE C18B11.09C-RELATED"/>
    <property type="match status" value="1"/>
</dbReference>
<keyword evidence="3" id="KW-0012">Acyltransferase</keyword>
<comment type="caution">
    <text evidence="4">The sequence shown here is derived from an EMBL/GenBank/DDBJ whole genome shotgun (WGS) entry which is preliminary data.</text>
</comment>
<dbReference type="AlphaFoldDB" id="A0A938WW45"/>
<dbReference type="EMBL" id="JACLYU010000011">
    <property type="protein sequence ID" value="MBM6699985.1"/>
    <property type="molecule type" value="Genomic_DNA"/>
</dbReference>
<dbReference type="Pfam" id="PF00132">
    <property type="entry name" value="Hexapep"/>
    <property type="match status" value="1"/>
</dbReference>
<accession>A0A938WW45</accession>
<dbReference type="CDD" id="cd03357">
    <property type="entry name" value="LbH_MAT_GAT"/>
    <property type="match status" value="1"/>
</dbReference>
<keyword evidence="5" id="KW-1185">Reference proteome</keyword>
<proteinExistence type="inferred from homology"/>
<gene>
    <name evidence="4" type="ORF">H7U32_06630</name>
</gene>
<dbReference type="GO" id="GO:0005829">
    <property type="term" value="C:cytosol"/>
    <property type="evidence" value="ECO:0007669"/>
    <property type="project" value="TreeGrafter"/>
</dbReference>
<reference evidence="4" key="2">
    <citation type="journal article" date="2021" name="Sci. Rep.">
        <title>The distribution of antibiotic resistance genes in chicken gut microbiota commensals.</title>
        <authorList>
            <person name="Juricova H."/>
            <person name="Matiasovicova J."/>
            <person name="Kubasova T."/>
            <person name="Cejkova D."/>
            <person name="Rychlik I."/>
        </authorList>
    </citation>
    <scope>NUCLEOTIDE SEQUENCE</scope>
    <source>
        <strain evidence="4">An836</strain>
    </source>
</reference>
<comment type="similarity">
    <text evidence="1">Belongs to the transferase hexapeptide repeat family.</text>
</comment>
<dbReference type="RefSeq" id="WP_204469165.1">
    <property type="nucleotide sequence ID" value="NZ_JACLYU010000011.1"/>
</dbReference>
<dbReference type="InterPro" id="IPR011004">
    <property type="entry name" value="Trimer_LpxA-like_sf"/>
</dbReference>
<evidence type="ECO:0000256" key="1">
    <source>
        <dbReference type="ARBA" id="ARBA00007274"/>
    </source>
</evidence>
<keyword evidence="2" id="KW-0808">Transferase</keyword>
<dbReference type="InterPro" id="IPR001451">
    <property type="entry name" value="Hexapep"/>
</dbReference>
<dbReference type="GO" id="GO:0008374">
    <property type="term" value="F:O-acyltransferase activity"/>
    <property type="evidence" value="ECO:0007669"/>
    <property type="project" value="TreeGrafter"/>
</dbReference>
<evidence type="ECO:0000256" key="2">
    <source>
        <dbReference type="ARBA" id="ARBA00022679"/>
    </source>
</evidence>
<dbReference type="Gene3D" id="2.160.10.10">
    <property type="entry name" value="Hexapeptide repeat proteins"/>
    <property type="match status" value="1"/>
</dbReference>
<dbReference type="Proteomes" id="UP000718821">
    <property type="component" value="Unassembled WGS sequence"/>
</dbReference>
<dbReference type="Pfam" id="PF14602">
    <property type="entry name" value="Hexapep_2"/>
    <property type="match status" value="1"/>
</dbReference>
<organism evidence="4 5">
    <name type="scientific">Bifidobacterium pullorum subsp. saeculare</name>
    <dbReference type="NCBI Taxonomy" id="78257"/>
    <lineage>
        <taxon>Bacteria</taxon>
        <taxon>Bacillati</taxon>
        <taxon>Actinomycetota</taxon>
        <taxon>Actinomycetes</taxon>
        <taxon>Bifidobacteriales</taxon>
        <taxon>Bifidobacteriaceae</taxon>
        <taxon>Bifidobacterium</taxon>
    </lineage>
</organism>
<dbReference type="PANTHER" id="PTHR23416">
    <property type="entry name" value="SIALIC ACID SYNTHASE-RELATED"/>
    <property type="match status" value="1"/>
</dbReference>